<dbReference type="RefSeq" id="WP_155312270.1">
    <property type="nucleotide sequence ID" value="NZ_AP021879.1"/>
</dbReference>
<evidence type="ECO:0000313" key="1">
    <source>
        <dbReference type="EMBL" id="BBO91330.1"/>
    </source>
</evidence>
<sequence length="192" mass="21353">MLDIDVKLLIVDDMGEMIYGGGQPKKMEVDMRELKTLTPEAVPSALEKAKQYRLLGEPYETESICMDILAVDPHHPEALSTLALALTDKFAYVGLQPSFDQAMDVVSRLEAAYDKSYYTGLVYERRAKFHFRQGEPEAVATAYAWFAKAMNAYDQAISGGAADNQDAVLRWNSCARFIESHQALKSFDAGQG</sequence>
<name>A0A5K8AHI9_9BACT</name>
<protein>
    <submittedName>
        <fullName evidence="1">Uncharacterized protein</fullName>
    </submittedName>
</protein>
<dbReference type="InterPro" id="IPR011990">
    <property type="entry name" value="TPR-like_helical_dom_sf"/>
</dbReference>
<gene>
    <name evidence="1" type="ORF">DSCOOX_45100</name>
</gene>
<evidence type="ECO:0000313" key="2">
    <source>
        <dbReference type="Proteomes" id="UP000422108"/>
    </source>
</evidence>
<proteinExistence type="predicted"/>
<reference evidence="1 2" key="1">
    <citation type="submission" date="2019-11" db="EMBL/GenBank/DDBJ databases">
        <title>Comparative genomics of hydrocarbon-degrading Desulfosarcina strains.</title>
        <authorList>
            <person name="Watanabe M."/>
            <person name="Kojima H."/>
            <person name="Fukui M."/>
        </authorList>
    </citation>
    <scope>NUCLEOTIDE SEQUENCE [LARGE SCALE GENOMIC DNA]</scope>
    <source>
        <strain evidence="2">oXyS1</strain>
    </source>
</reference>
<dbReference type="AlphaFoldDB" id="A0A5K8AHI9"/>
<dbReference type="SUPFAM" id="SSF48452">
    <property type="entry name" value="TPR-like"/>
    <property type="match status" value="1"/>
</dbReference>
<accession>A0A5K8AHI9</accession>
<keyword evidence="2" id="KW-1185">Reference proteome</keyword>
<dbReference type="Proteomes" id="UP000422108">
    <property type="component" value="Chromosome"/>
</dbReference>
<dbReference type="Gene3D" id="1.25.40.10">
    <property type="entry name" value="Tetratricopeptide repeat domain"/>
    <property type="match status" value="1"/>
</dbReference>
<organism evidence="1 2">
    <name type="scientific">Desulfosarcina ovata subsp. ovata</name>
    <dbReference type="NCBI Taxonomy" id="2752305"/>
    <lineage>
        <taxon>Bacteria</taxon>
        <taxon>Pseudomonadati</taxon>
        <taxon>Thermodesulfobacteriota</taxon>
        <taxon>Desulfobacteria</taxon>
        <taxon>Desulfobacterales</taxon>
        <taxon>Desulfosarcinaceae</taxon>
        <taxon>Desulfosarcina</taxon>
    </lineage>
</organism>
<dbReference type="EMBL" id="AP021879">
    <property type="protein sequence ID" value="BBO91330.1"/>
    <property type="molecule type" value="Genomic_DNA"/>
</dbReference>